<name>A0A1Q8ZPA7_9HYPH</name>
<dbReference type="OrthoDB" id="9800206at2"/>
<gene>
    <name evidence="2" type="ORF">BJF95_23030</name>
</gene>
<organism evidence="2 3">
    <name type="scientific">Rhizobium oryziradicis</name>
    <dbReference type="NCBI Taxonomy" id="1867956"/>
    <lineage>
        <taxon>Bacteria</taxon>
        <taxon>Pseudomonadati</taxon>
        <taxon>Pseudomonadota</taxon>
        <taxon>Alphaproteobacteria</taxon>
        <taxon>Hyphomicrobiales</taxon>
        <taxon>Rhizobiaceae</taxon>
        <taxon>Rhizobium/Agrobacterium group</taxon>
        <taxon>Rhizobium</taxon>
    </lineage>
</organism>
<dbReference type="Proteomes" id="UP000186894">
    <property type="component" value="Unassembled WGS sequence"/>
</dbReference>
<proteinExistence type="predicted"/>
<dbReference type="RefSeq" id="WP_075641032.1">
    <property type="nucleotide sequence ID" value="NZ_MKIM01000028.1"/>
</dbReference>
<evidence type="ECO:0000313" key="2">
    <source>
        <dbReference type="EMBL" id="OLP43713.1"/>
    </source>
</evidence>
<keyword evidence="3" id="KW-1185">Reference proteome</keyword>
<reference evidence="2 3" key="1">
    <citation type="submission" date="2016-09" db="EMBL/GenBank/DDBJ databases">
        <title>Rhizobium oryziradicis sp. nov., isolated from the root of rice.</title>
        <authorList>
            <person name="Zhao J."/>
            <person name="Zhang X."/>
        </authorList>
    </citation>
    <scope>NUCLEOTIDE SEQUENCE [LARGE SCALE GENOMIC DNA]</scope>
    <source>
        <strain evidence="2 3">N19</strain>
    </source>
</reference>
<sequence length="328" mass="35134">MISFSCRLPVIMTVMLMAAGLQGARAEDAFETFKQLDGSTKMPKLNAFSNPSVNPVQSNARLVKFEAKLDKDAQPMQQGLQWRVYSPIAGSDGKLPMIASSQGGTADLQLAPGDYFVNVSFGRAGITRKLSVPAEGDVATQVMVLDAGGMVLNAVTGENTRIQSTKLKFKIYAGDGQDDTGHNLIMDNVEPNTLISLNSGTYHVVSEYGSVNAVVRADIKVEANKITEATLQHRAAQMNFKLVSNPGGEAIADTAWSILTSSGDAVAESVSAFPVLVLSEGNYTAIARNKDNIYQKDFNVKAGVNTDVELVMKDSAQNLQKASIYDTN</sequence>
<comment type="caution">
    <text evidence="2">The sequence shown here is derived from an EMBL/GenBank/DDBJ whole genome shotgun (WGS) entry which is preliminary data.</text>
</comment>
<dbReference type="AlphaFoldDB" id="A0A1Q8ZPA7"/>
<feature type="chain" id="PRO_5012118788" evidence="1">
    <location>
        <begin position="27"/>
        <end position="328"/>
    </location>
</feature>
<accession>A0A1Q8ZPA7</accession>
<dbReference type="STRING" id="1867956.BJF95_23030"/>
<feature type="signal peptide" evidence="1">
    <location>
        <begin position="1"/>
        <end position="26"/>
    </location>
</feature>
<keyword evidence="1" id="KW-0732">Signal</keyword>
<evidence type="ECO:0000313" key="3">
    <source>
        <dbReference type="Proteomes" id="UP000186894"/>
    </source>
</evidence>
<evidence type="ECO:0000256" key="1">
    <source>
        <dbReference type="SAM" id="SignalP"/>
    </source>
</evidence>
<dbReference type="EMBL" id="MKIM01000028">
    <property type="protein sequence ID" value="OLP43713.1"/>
    <property type="molecule type" value="Genomic_DNA"/>
</dbReference>
<protein>
    <submittedName>
        <fullName evidence="2">Uncharacterized protein</fullName>
    </submittedName>
</protein>